<name>K7YMT8_9PROT</name>
<dbReference type="HOGENOM" id="CLU_3133510_0_0_5"/>
<evidence type="ECO:0000313" key="1">
    <source>
        <dbReference type="EMBL" id="AFX98827.1"/>
    </source>
</evidence>
<evidence type="ECO:0000313" key="2">
    <source>
        <dbReference type="Proteomes" id="UP000010077"/>
    </source>
</evidence>
<dbReference type="Proteomes" id="UP000010077">
    <property type="component" value="Chromosome"/>
</dbReference>
<accession>K7YMT8</accession>
<organism evidence="1 2">
    <name type="scientific">Candidatus Endolissoclinum faulkneri L2</name>
    <dbReference type="NCBI Taxonomy" id="1193729"/>
    <lineage>
        <taxon>Bacteria</taxon>
        <taxon>Pseudomonadati</taxon>
        <taxon>Pseudomonadota</taxon>
        <taxon>Alphaproteobacteria</taxon>
        <taxon>Rhodospirillales</taxon>
        <taxon>Rhodospirillaceae</taxon>
        <taxon>Candidatus Endolissoclinum</taxon>
    </lineage>
</organism>
<sequence length="49" mass="5800">MLLIAHTIFLHKLTNTWLVQNIRLVVLVHKALFMLIVTRIVYKQPSIIF</sequence>
<dbReference type="KEGG" id="thal:A1OE_639"/>
<keyword evidence="2" id="KW-1185">Reference proteome</keyword>
<reference evidence="1 2" key="1">
    <citation type="journal article" date="2012" name="Proc. Natl. Acad. Sci. U.S.A.">
        <title>Genome streamlining and chemical defense in a coral reef symbiosis.</title>
        <authorList>
            <person name="Kwan J.C."/>
            <person name="Donia M.S."/>
            <person name="Han A.W."/>
            <person name="Hirose E."/>
            <person name="Haygood M.G."/>
            <person name="Schmidt E.W."/>
        </authorList>
    </citation>
    <scope>NUCLEOTIDE SEQUENCE [LARGE SCALE GENOMIC DNA]</scope>
    <source>
        <strain evidence="1 2">L2</strain>
    </source>
</reference>
<dbReference type="AlphaFoldDB" id="K7YMT8"/>
<protein>
    <submittedName>
        <fullName evidence="1">Uncharacterized protein</fullName>
    </submittedName>
</protein>
<proteinExistence type="predicted"/>
<dbReference type="EMBL" id="CP003539">
    <property type="protein sequence ID" value="AFX98827.1"/>
    <property type="molecule type" value="Genomic_DNA"/>
</dbReference>
<gene>
    <name evidence="1" type="ORF">A1OE_639</name>
</gene>